<dbReference type="GeneID" id="111133061"/>
<feature type="region of interest" description="Disordered" evidence="2">
    <location>
        <begin position="150"/>
        <end position="175"/>
    </location>
</feature>
<reference evidence="4" key="1">
    <citation type="submission" date="2025-08" db="UniProtKB">
        <authorList>
            <consortium name="RefSeq"/>
        </authorList>
    </citation>
    <scope>IDENTIFICATION</scope>
    <source>
        <tissue evidence="4">Whole sample</tissue>
    </source>
</reference>
<feature type="region of interest" description="Disordered" evidence="2">
    <location>
        <begin position="1"/>
        <end position="129"/>
    </location>
</feature>
<proteinExistence type="predicted"/>
<sequence length="412" mass="48164">MADPQNSRKIVNGRKTDSQRKSENQRKINSPRKSLSRRNNDSERKTDSQRKFGRNGRDKVNEQNKKENEKAEKPGRRSVSLPPLAQQRTPRSESRVPGWHKRPWSLEPSSEAKRNPTSRNHGNEKLRFKPQITKHNDVWAIYGTTPKLVSPYRPESSFSMKSDRTSRPSSGTSRIQEWRKNTEAAYDTVSQRSVRANKIVHKFVSITSRFERDAEKAKKERERKNKEAREKFMKDLKQSRKDFAMRNYKRVEQQFVTPKVLEYEKDIRDGYGLPQNVLIDVDYPKFKKKPRYSGGSSSTSQKKHSQLPESTKYGLKTDEKTTPRNPKKSHDARSASRQKEYQELYRIYCVPGNSRIKDWAREDNAALAIAHNRRSKPAERRRPDVSTFRLNAYRSPYAVSGIRSTQRTAFVY</sequence>
<accession>A0A8B8EAY2</accession>
<dbReference type="OrthoDB" id="6149989at2759"/>
<feature type="coiled-coil region" evidence="1">
    <location>
        <begin position="207"/>
        <end position="234"/>
    </location>
</feature>
<evidence type="ECO:0000256" key="1">
    <source>
        <dbReference type="SAM" id="Coils"/>
    </source>
</evidence>
<dbReference type="Proteomes" id="UP000694844">
    <property type="component" value="Chromosome 5"/>
</dbReference>
<keyword evidence="3" id="KW-1185">Reference proteome</keyword>
<feature type="compositionally biased region" description="Basic and acidic residues" evidence="2">
    <location>
        <begin position="38"/>
        <end position="75"/>
    </location>
</feature>
<dbReference type="RefSeq" id="XP_022336834.1">
    <property type="nucleotide sequence ID" value="XM_022481126.1"/>
</dbReference>
<dbReference type="AlphaFoldDB" id="A0A8B8EAY2"/>
<name>A0A8B8EAY2_CRAVI</name>
<protein>
    <submittedName>
        <fullName evidence="4">Uncharacterized protein LOC111133061</fullName>
    </submittedName>
</protein>
<keyword evidence="1" id="KW-0175">Coiled coil</keyword>
<gene>
    <name evidence="4" type="primary">LOC111133061</name>
</gene>
<evidence type="ECO:0000256" key="2">
    <source>
        <dbReference type="SAM" id="MobiDB-lite"/>
    </source>
</evidence>
<feature type="region of interest" description="Disordered" evidence="2">
    <location>
        <begin position="288"/>
        <end position="337"/>
    </location>
</feature>
<evidence type="ECO:0000313" key="3">
    <source>
        <dbReference type="Proteomes" id="UP000694844"/>
    </source>
</evidence>
<feature type="compositionally biased region" description="Basic and acidic residues" evidence="2">
    <location>
        <begin position="14"/>
        <end position="26"/>
    </location>
</feature>
<dbReference type="KEGG" id="cvn:111133061"/>
<feature type="compositionally biased region" description="Basic and acidic residues" evidence="2">
    <location>
        <begin position="315"/>
        <end position="337"/>
    </location>
</feature>
<organism evidence="3 4">
    <name type="scientific">Crassostrea virginica</name>
    <name type="common">Eastern oyster</name>
    <dbReference type="NCBI Taxonomy" id="6565"/>
    <lineage>
        <taxon>Eukaryota</taxon>
        <taxon>Metazoa</taxon>
        <taxon>Spiralia</taxon>
        <taxon>Lophotrochozoa</taxon>
        <taxon>Mollusca</taxon>
        <taxon>Bivalvia</taxon>
        <taxon>Autobranchia</taxon>
        <taxon>Pteriomorphia</taxon>
        <taxon>Ostreida</taxon>
        <taxon>Ostreoidea</taxon>
        <taxon>Ostreidae</taxon>
        <taxon>Crassostrea</taxon>
    </lineage>
</organism>
<evidence type="ECO:0000313" key="4">
    <source>
        <dbReference type="RefSeq" id="XP_022336834.1"/>
    </source>
</evidence>